<evidence type="ECO:0000256" key="1">
    <source>
        <dbReference type="ARBA" id="ARBA00023125"/>
    </source>
</evidence>
<dbReference type="Pfam" id="PF17918">
    <property type="entry name" value="TetR_C_15"/>
    <property type="match status" value="1"/>
</dbReference>
<feature type="DNA-binding region" description="H-T-H motif" evidence="2">
    <location>
        <begin position="41"/>
        <end position="60"/>
    </location>
</feature>
<dbReference type="RefSeq" id="WP_318599333.1">
    <property type="nucleotide sequence ID" value="NZ_JAWSTH010000068.1"/>
</dbReference>
<dbReference type="InterPro" id="IPR009057">
    <property type="entry name" value="Homeodomain-like_sf"/>
</dbReference>
<keyword evidence="1 2" id="KW-0238">DNA-binding</keyword>
<evidence type="ECO:0000259" key="3">
    <source>
        <dbReference type="PROSITE" id="PS50977"/>
    </source>
</evidence>
<dbReference type="PANTHER" id="PTHR30055">
    <property type="entry name" value="HTH-TYPE TRANSCRIPTIONAL REGULATOR RUTR"/>
    <property type="match status" value="1"/>
</dbReference>
<dbReference type="Proteomes" id="UP001284601">
    <property type="component" value="Unassembled WGS sequence"/>
</dbReference>
<feature type="domain" description="HTH tetR-type" evidence="3">
    <location>
        <begin position="8"/>
        <end position="78"/>
    </location>
</feature>
<name>A0ABU4HUA9_9ACTN</name>
<dbReference type="InterPro" id="IPR001647">
    <property type="entry name" value="HTH_TetR"/>
</dbReference>
<reference evidence="4 5" key="2">
    <citation type="submission" date="2023-10" db="EMBL/GenBank/DDBJ databases">
        <authorList>
            <person name="Han X.F."/>
        </authorList>
    </citation>
    <scope>NUCLEOTIDE SEQUENCE [LARGE SCALE GENOMIC DNA]</scope>
    <source>
        <strain evidence="4 5">KCTC 39840</strain>
    </source>
</reference>
<accession>A0ABU4HUA9</accession>
<comment type="caution">
    <text evidence="4">The sequence shown here is derived from an EMBL/GenBank/DDBJ whole genome shotgun (WGS) entry which is preliminary data.</text>
</comment>
<gene>
    <name evidence="4" type="ORF">R7226_21290</name>
</gene>
<dbReference type="Pfam" id="PF00440">
    <property type="entry name" value="TetR_N"/>
    <property type="match status" value="1"/>
</dbReference>
<protein>
    <submittedName>
        <fullName evidence="4">TetR/AcrR family transcriptional regulator</fullName>
    </submittedName>
</protein>
<evidence type="ECO:0000313" key="4">
    <source>
        <dbReference type="EMBL" id="MDW5596896.1"/>
    </source>
</evidence>
<reference evidence="5" key="1">
    <citation type="submission" date="2023-07" db="EMBL/GenBank/DDBJ databases">
        <title>Conexibacter stalactiti sp. nov., isolated from stalactites in a lava cave and emended description of the genus Conexibacter.</title>
        <authorList>
            <person name="Lee S.D."/>
        </authorList>
    </citation>
    <scope>NUCLEOTIDE SEQUENCE [LARGE SCALE GENOMIC DNA]</scope>
    <source>
        <strain evidence="5">KCTC 39840</strain>
    </source>
</reference>
<dbReference type="PANTHER" id="PTHR30055:SF201">
    <property type="entry name" value="TRANSCRIPTIONAL REGULATORY PROTEIN"/>
    <property type="match status" value="1"/>
</dbReference>
<evidence type="ECO:0000313" key="5">
    <source>
        <dbReference type="Proteomes" id="UP001284601"/>
    </source>
</evidence>
<dbReference type="PROSITE" id="PS50977">
    <property type="entry name" value="HTH_TETR_2"/>
    <property type="match status" value="1"/>
</dbReference>
<organism evidence="4 5">
    <name type="scientific">Conexibacter stalactiti</name>
    <dbReference type="NCBI Taxonomy" id="1940611"/>
    <lineage>
        <taxon>Bacteria</taxon>
        <taxon>Bacillati</taxon>
        <taxon>Actinomycetota</taxon>
        <taxon>Thermoleophilia</taxon>
        <taxon>Solirubrobacterales</taxon>
        <taxon>Conexibacteraceae</taxon>
        <taxon>Conexibacter</taxon>
    </lineage>
</organism>
<dbReference type="Gene3D" id="1.10.357.10">
    <property type="entry name" value="Tetracycline Repressor, domain 2"/>
    <property type="match status" value="1"/>
</dbReference>
<keyword evidence="5" id="KW-1185">Reference proteome</keyword>
<dbReference type="SUPFAM" id="SSF46689">
    <property type="entry name" value="Homeodomain-like"/>
    <property type="match status" value="1"/>
</dbReference>
<dbReference type="EMBL" id="JAWSTH010000068">
    <property type="protein sequence ID" value="MDW5596896.1"/>
    <property type="molecule type" value="Genomic_DNA"/>
</dbReference>
<evidence type="ECO:0000256" key="2">
    <source>
        <dbReference type="PROSITE-ProRule" id="PRU00335"/>
    </source>
</evidence>
<dbReference type="InterPro" id="IPR050109">
    <property type="entry name" value="HTH-type_TetR-like_transc_reg"/>
</dbReference>
<dbReference type="InterPro" id="IPR041669">
    <property type="entry name" value="TetR_C_15"/>
</dbReference>
<proteinExistence type="predicted"/>
<sequence>MPRQQRSRQKHERILDAADALLAGAGDGAATATGAAAATLTTTRIAEQAGVAVGSVYSYFADKEAIVEAIALRHWQRFGDLVAASAEAEEQAPSDDPLAAVIDTLAAGFRGQPAFRALWYSELRTERLREATRPVRDEVGASLRRVLKAHWPGASRQQLDTAARMIVLVGDGILREAFRIDPDGDPTLLREGRSMLRAYAEQTLG</sequence>